<name>A0A7R5WNY2_9POXV</name>
<dbReference type="PANTHER" id="PTHR12189">
    <property type="entry name" value="MRNA GUANINE-7- METHYLTRANSFERASE"/>
    <property type="match status" value="1"/>
</dbReference>
<evidence type="ECO:0000256" key="1">
    <source>
        <dbReference type="ARBA" id="ARBA00001946"/>
    </source>
</evidence>
<protein>
    <recommendedName>
        <fullName evidence="6">mRNA-capping enzyme catalytic subunit</fullName>
        <ecNumber evidence="4">2.1.1.56</ecNumber>
        <ecNumber evidence="5">2.7.7.50</ecNumber>
        <ecNumber evidence="20">3.6.1.74</ecNumber>
    </recommendedName>
    <alternativeName>
        <fullName evidence="19">Virus termination factor large subunit</fullName>
    </alternativeName>
    <alternativeName>
        <fullName evidence="17">mRNA-capping enzyme 97 kDa subunit</fullName>
    </alternativeName>
    <alternativeName>
        <fullName evidence="18">mRNA-capping enzyme large subunit</fullName>
    </alternativeName>
</protein>
<evidence type="ECO:0000256" key="21">
    <source>
        <dbReference type="ARBA" id="ARBA00044679"/>
    </source>
</evidence>
<evidence type="ECO:0000256" key="17">
    <source>
        <dbReference type="ARBA" id="ARBA00030246"/>
    </source>
</evidence>
<dbReference type="Gene3D" id="2.40.50.830">
    <property type="match status" value="1"/>
</dbReference>
<evidence type="ECO:0000256" key="10">
    <source>
        <dbReference type="ARBA" id="ARBA00022695"/>
    </source>
</evidence>
<evidence type="ECO:0000256" key="18">
    <source>
        <dbReference type="ARBA" id="ARBA00033175"/>
    </source>
</evidence>
<evidence type="ECO:0000256" key="9">
    <source>
        <dbReference type="ARBA" id="ARBA00022691"/>
    </source>
</evidence>
<evidence type="ECO:0000256" key="8">
    <source>
        <dbReference type="ARBA" id="ARBA00022679"/>
    </source>
</evidence>
<dbReference type="Pfam" id="PF10640">
    <property type="entry name" value="MCEL_TPase"/>
    <property type="match status" value="1"/>
</dbReference>
<keyword evidence="14" id="KW-0946">Virion</keyword>
<dbReference type="EC" id="2.7.7.50" evidence="5"/>
<dbReference type="CDD" id="cd02440">
    <property type="entry name" value="AdoMet_MTases"/>
    <property type="match status" value="1"/>
</dbReference>
<dbReference type="EMBL" id="KR095315">
    <property type="protein sequence ID" value="AKS26436.1"/>
    <property type="molecule type" value="Genomic_DNA"/>
</dbReference>
<feature type="domain" description="MRNA cap 0 methyltransferase" evidence="22">
    <location>
        <begin position="526"/>
        <end position="811"/>
    </location>
</feature>
<dbReference type="EC" id="3.6.1.74" evidence="20"/>
<gene>
    <name evidence="23" type="ORF">DLEV_145</name>
</gene>
<evidence type="ECO:0000256" key="6">
    <source>
        <dbReference type="ARBA" id="ARBA00020120"/>
    </source>
</evidence>
<evidence type="ECO:0000256" key="19">
    <source>
        <dbReference type="ARBA" id="ARBA00033397"/>
    </source>
</evidence>
<keyword evidence="16" id="KW-0511">Multifunctional enzyme</keyword>
<keyword evidence="10" id="KW-0548">Nucleotidyltransferase</keyword>
<dbReference type="EC" id="2.1.1.56" evidence="4"/>
<dbReference type="GO" id="GO:0044423">
    <property type="term" value="C:virion component"/>
    <property type="evidence" value="ECO:0007669"/>
    <property type="project" value="UniProtKB-KW"/>
</dbReference>
<dbReference type="InterPro" id="IPR046428">
    <property type="entry name" value="MCEL_OB_dom_sf"/>
</dbReference>
<evidence type="ECO:0000256" key="5">
    <source>
        <dbReference type="ARBA" id="ARBA00012475"/>
    </source>
</evidence>
<dbReference type="GO" id="GO:0004484">
    <property type="term" value="F:mRNA guanylyltransferase activity"/>
    <property type="evidence" value="ECO:0007669"/>
    <property type="project" value="UniProtKB-EC"/>
</dbReference>
<dbReference type="InterPro" id="IPR046430">
    <property type="entry name" value="MCEL_TPase_sf"/>
</dbReference>
<keyword evidence="13" id="KW-0460">Magnesium</keyword>
<dbReference type="GO" id="GO:0004482">
    <property type="term" value="F:mRNA 5'-cap (guanine-N7-)-methyltransferase activity"/>
    <property type="evidence" value="ECO:0007669"/>
    <property type="project" value="UniProtKB-EC"/>
</dbReference>
<dbReference type="Gene3D" id="3.40.50.150">
    <property type="entry name" value="Vaccinia Virus protein VP39"/>
    <property type="match status" value="1"/>
</dbReference>
<evidence type="ECO:0000256" key="15">
    <source>
        <dbReference type="ARBA" id="ARBA00022884"/>
    </source>
</evidence>
<evidence type="ECO:0000313" key="23">
    <source>
        <dbReference type="EMBL" id="AKS26436.1"/>
    </source>
</evidence>
<reference evidence="23 24" key="1">
    <citation type="submission" date="2015-04" db="EMBL/GenBank/DDBJ databases">
        <title>Diachasmimorpha longicaudata entomopoxvirus genome.</title>
        <authorList>
            <person name="Coffman K.A."/>
            <person name="Burke G.R."/>
        </authorList>
    </citation>
    <scope>NUCLEOTIDE SEQUENCE [LARGE SCALE GENOMIC DNA]</scope>
</reference>
<comment type="cofactor">
    <cofactor evidence="1">
        <name>Mg(2+)</name>
        <dbReference type="ChEBI" id="CHEBI:18420"/>
    </cofactor>
</comment>
<dbReference type="GO" id="GO:0050355">
    <property type="term" value="F:inorganic triphosphate phosphatase activity"/>
    <property type="evidence" value="ECO:0007669"/>
    <property type="project" value="InterPro"/>
</dbReference>
<evidence type="ECO:0000256" key="2">
    <source>
        <dbReference type="ARBA" id="ARBA00004328"/>
    </source>
</evidence>
<keyword evidence="9" id="KW-0949">S-adenosyl-L-methionine</keyword>
<dbReference type="GO" id="GO:0004651">
    <property type="term" value="F:polynucleotide 5'-phosphatase activity"/>
    <property type="evidence" value="ECO:0007669"/>
    <property type="project" value="InterPro"/>
</dbReference>
<evidence type="ECO:0000259" key="22">
    <source>
        <dbReference type="PROSITE" id="PS51562"/>
    </source>
</evidence>
<evidence type="ECO:0000256" key="11">
    <source>
        <dbReference type="ARBA" id="ARBA00022723"/>
    </source>
</evidence>
<evidence type="ECO:0000256" key="13">
    <source>
        <dbReference type="ARBA" id="ARBA00022842"/>
    </source>
</evidence>
<dbReference type="Proteomes" id="UP000593702">
    <property type="component" value="Segment"/>
</dbReference>
<comment type="subcellular location">
    <subcellularLocation>
        <location evidence="2">Virion</location>
    </subcellularLocation>
</comment>
<keyword evidence="11" id="KW-0479">Metal-binding</keyword>
<dbReference type="Pfam" id="PF03291">
    <property type="entry name" value="mRNA_G-N7_MeTrfase"/>
    <property type="match status" value="1"/>
</dbReference>
<dbReference type="GO" id="GO:0046872">
    <property type="term" value="F:metal ion binding"/>
    <property type="evidence" value="ECO:0007669"/>
    <property type="project" value="UniProtKB-KW"/>
</dbReference>
<keyword evidence="15" id="KW-0694">RNA-binding</keyword>
<dbReference type="InterPro" id="IPR029063">
    <property type="entry name" value="SAM-dependent_MTases_sf"/>
</dbReference>
<evidence type="ECO:0000256" key="20">
    <source>
        <dbReference type="ARBA" id="ARBA00035028"/>
    </source>
</evidence>
<evidence type="ECO:0000256" key="12">
    <source>
        <dbReference type="ARBA" id="ARBA00022801"/>
    </source>
</evidence>
<dbReference type="PROSITE" id="PS51562">
    <property type="entry name" value="RNA_CAP0_MT"/>
    <property type="match status" value="1"/>
</dbReference>
<evidence type="ECO:0000256" key="14">
    <source>
        <dbReference type="ARBA" id="ARBA00022844"/>
    </source>
</evidence>
<sequence length="811" mass="95366">MRIPISLTSGSFIAPKELITRVKNRSWERKKNTLVQQYGDNWLFKKATETKSNFEATENLSSKLEIHLVNVISVQNSYFVAEMKQKTLLHFKDETDSAFLLSYYNPYKHSASLSLDIELLHKDQIDPDVFKKQFYQILNVSFGISKNPLLFTNNELFPTLKTYTINAADVFDLDYNSTLITKKVDGSFKQFVIKNGFCHIIINTIFISFPVNIDKNVEILGSGEFLKIDKKRYIYPFHIKSIMHNKKYKKIQTRLEGLEMVKKYIIPDHPEHQLKLAIKNVYGPTNDRSSFISNLIKAIHEICIFPDDGIIFMDNNQLDEAKIEDKKYKFNNTIDLYSYFELFKDFKHNENLVIKFACFERKEKGHNIITPITSHVLKNSDSLYYDSFLSLIVYENTTNEFPQKLILPIKFISEYSLEAGEFFPRMDKINKMYSTRKYFGNPKKIVNQCLNIQKNKLFINLDLLENILNDEKKLDTYITQVKDVVAKFIEQDELIQDEAQLEEKTDRNFIIEPLNQNLTWFKTGENTRTDLNILTNLNKTYAFAYFIGQFVTEQQSESVFSLYCGKGGDMGKFIHNNIKEVFGVDPDINALKKFEEKKKNYERSKTTIFKLKTLDLHLEEADFIQKCQTKIGLHKTFDIIDCQLGLHFSFTPELYDHIMKIFRQFSHKNKKTKILISTNDGDQIKALFQKKNLTSNDILTLNIDNVYSYQIKYKDDDKVSIFYSASMANFVDEYIMYKDTLINTFHANGFKLIETWTFDKIILEKTLYERMRNVYTRSSTKNFLAQLENINFINEDLRDILSIFRYYVFET</sequence>
<evidence type="ECO:0000313" key="24">
    <source>
        <dbReference type="Proteomes" id="UP000593702"/>
    </source>
</evidence>
<organism evidence="23 24">
    <name type="scientific">Diachasmimorpha longicaudata entomopoxvirus</name>
    <dbReference type="NCBI Taxonomy" id="109981"/>
    <lineage>
        <taxon>Viruses</taxon>
        <taxon>Varidnaviria</taxon>
        <taxon>Bamfordvirae</taxon>
        <taxon>Nucleocytoviricota</taxon>
        <taxon>Pokkesviricetes</taxon>
        <taxon>Chitovirales</taxon>
        <taxon>Poxviridae</taxon>
        <taxon>Entomopoxvirinae</taxon>
        <taxon>Epsilonentomopoxvirus</taxon>
        <taxon>Epsilonentomopoxvirus dlongicaudata</taxon>
        <taxon>Diachasmimorpha entomopoxvirus</taxon>
    </lineage>
</organism>
<evidence type="ECO:0000256" key="4">
    <source>
        <dbReference type="ARBA" id="ARBA00011926"/>
    </source>
</evidence>
<dbReference type="InterPro" id="IPR039753">
    <property type="entry name" value="RG7MT1"/>
</dbReference>
<dbReference type="SUPFAM" id="SSF53335">
    <property type="entry name" value="S-adenosyl-L-methionine-dependent methyltransferases"/>
    <property type="match status" value="1"/>
</dbReference>
<dbReference type="InterPro" id="IPR004971">
    <property type="entry name" value="mRNA_G-N7_MeTrfase_dom"/>
</dbReference>
<keyword evidence="7" id="KW-0489">Methyltransferase</keyword>
<evidence type="ECO:0000256" key="7">
    <source>
        <dbReference type="ARBA" id="ARBA00022603"/>
    </source>
</evidence>
<proteinExistence type="inferred from homology"/>
<accession>A0A7R5WNY2</accession>
<dbReference type="GO" id="GO:0140818">
    <property type="term" value="F:mRNA 5'-triphosphate monophosphatase activity"/>
    <property type="evidence" value="ECO:0007669"/>
    <property type="project" value="UniProtKB-EC"/>
</dbReference>
<dbReference type="GO" id="GO:0003723">
    <property type="term" value="F:RNA binding"/>
    <property type="evidence" value="ECO:0007669"/>
    <property type="project" value="UniProtKB-KW"/>
</dbReference>
<keyword evidence="8" id="KW-0808">Transferase</keyword>
<keyword evidence="12" id="KW-0378">Hydrolase</keyword>
<keyword evidence="24" id="KW-1185">Reference proteome</keyword>
<dbReference type="Gene3D" id="3.20.100.20">
    <property type="match status" value="1"/>
</dbReference>
<evidence type="ECO:0000256" key="16">
    <source>
        <dbReference type="ARBA" id="ARBA00023268"/>
    </source>
</evidence>
<comment type="catalytic activity">
    <reaction evidence="21">
        <text>a 5'-end diphospho-ribonucleoside in mRNA + GTP + H(+) = a 5'-end (5'-triphosphoguanosine)-ribonucleoside in mRNA + diphosphate</text>
        <dbReference type="Rhea" id="RHEA:67012"/>
        <dbReference type="Rhea" id="RHEA-COMP:17165"/>
        <dbReference type="Rhea" id="RHEA-COMP:17166"/>
        <dbReference type="ChEBI" id="CHEBI:15378"/>
        <dbReference type="ChEBI" id="CHEBI:33019"/>
        <dbReference type="ChEBI" id="CHEBI:37565"/>
        <dbReference type="ChEBI" id="CHEBI:167616"/>
        <dbReference type="ChEBI" id="CHEBI:167617"/>
        <dbReference type="EC" id="2.7.7.50"/>
    </reaction>
</comment>
<dbReference type="InterPro" id="IPR019602">
    <property type="entry name" value="MCEL_TPase"/>
</dbReference>
<evidence type="ECO:0000256" key="3">
    <source>
        <dbReference type="ARBA" id="ARBA00008556"/>
    </source>
</evidence>
<comment type="similarity">
    <text evidence="3">In the N-terminal section; belongs to the dsDNA virus mRNA guanylyltransferase family.</text>
</comment>